<dbReference type="EMBL" id="AFLV02000041">
    <property type="protein sequence ID" value="EKR64449.1"/>
    <property type="molecule type" value="Genomic_DNA"/>
</dbReference>
<dbReference type="Proteomes" id="UP000001338">
    <property type="component" value="Unassembled WGS sequence"/>
</dbReference>
<comment type="caution">
    <text evidence="1">The sequence shown here is derived from an EMBL/GenBank/DDBJ whole genome shotgun (WGS) entry which is preliminary data.</text>
</comment>
<organism evidence="1 2">
    <name type="scientific">Leptospira weilii str. 2006001853</name>
    <dbReference type="NCBI Taxonomy" id="1001589"/>
    <lineage>
        <taxon>Bacteria</taxon>
        <taxon>Pseudomonadati</taxon>
        <taxon>Spirochaetota</taxon>
        <taxon>Spirochaetia</taxon>
        <taxon>Leptospirales</taxon>
        <taxon>Leptospiraceae</taxon>
        <taxon>Leptospira</taxon>
    </lineage>
</organism>
<sequence>MKPIKGILAIFYNSLSIEEKELIFSTRRRPRQKGKPVYG</sequence>
<proteinExistence type="predicted"/>
<gene>
    <name evidence="1" type="ORF">LEP1GSC036_3633</name>
</gene>
<evidence type="ECO:0000313" key="1">
    <source>
        <dbReference type="EMBL" id="EKR64449.1"/>
    </source>
</evidence>
<name>A0A828YZT6_9LEPT</name>
<reference evidence="1 2" key="1">
    <citation type="submission" date="2012-10" db="EMBL/GenBank/DDBJ databases">
        <authorList>
            <person name="Harkins D.M."/>
            <person name="Durkin A.S."/>
            <person name="Brinkac L.M."/>
            <person name="Haft D.H."/>
            <person name="Selengut J.D."/>
            <person name="Sanka R."/>
            <person name="DePew J."/>
            <person name="Purushe J."/>
            <person name="Whelen A.C."/>
            <person name="Vinetz J.M."/>
            <person name="Sutton G.G."/>
            <person name="Nierman W.C."/>
            <person name="Fouts D.E."/>
        </authorList>
    </citation>
    <scope>NUCLEOTIDE SEQUENCE [LARGE SCALE GENOMIC DNA]</scope>
    <source>
        <strain evidence="1 2">2006001853</strain>
    </source>
</reference>
<accession>A0A828YZT6</accession>
<evidence type="ECO:0000313" key="2">
    <source>
        <dbReference type="Proteomes" id="UP000001338"/>
    </source>
</evidence>
<dbReference type="AlphaFoldDB" id="A0A828YZT6"/>
<protein>
    <submittedName>
        <fullName evidence="1">Uncharacterized protein</fullName>
    </submittedName>
</protein>